<dbReference type="GO" id="GO:0003700">
    <property type="term" value="F:DNA-binding transcription factor activity"/>
    <property type="evidence" value="ECO:0007669"/>
    <property type="project" value="InterPro"/>
</dbReference>
<proteinExistence type="inferred from homology"/>
<feature type="binding site" evidence="7">
    <location>
        <position position="94"/>
    </location>
    <ligand>
        <name>Zn(2+)</name>
        <dbReference type="ChEBI" id="CHEBI:29105"/>
    </ligand>
</feature>
<feature type="binding site" evidence="7">
    <location>
        <position position="97"/>
    </location>
    <ligand>
        <name>Zn(2+)</name>
        <dbReference type="ChEBI" id="CHEBI:29105"/>
    </ligand>
</feature>
<evidence type="ECO:0000256" key="1">
    <source>
        <dbReference type="ARBA" id="ARBA00007957"/>
    </source>
</evidence>
<dbReference type="GeneID" id="95757529"/>
<dbReference type="SUPFAM" id="SSF46785">
    <property type="entry name" value="Winged helix' DNA-binding domain"/>
    <property type="match status" value="1"/>
</dbReference>
<dbReference type="Pfam" id="PF01475">
    <property type="entry name" value="FUR"/>
    <property type="match status" value="1"/>
</dbReference>
<evidence type="ECO:0000256" key="7">
    <source>
        <dbReference type="PIRSR" id="PIRSR602481-1"/>
    </source>
</evidence>
<dbReference type="CDD" id="cd07153">
    <property type="entry name" value="Fur_like"/>
    <property type="match status" value="1"/>
</dbReference>
<evidence type="ECO:0000256" key="2">
    <source>
        <dbReference type="ARBA" id="ARBA00022491"/>
    </source>
</evidence>
<accession>A0AAW5K0I2</accession>
<keyword evidence="3 7" id="KW-0862">Zinc</keyword>
<evidence type="ECO:0000256" key="6">
    <source>
        <dbReference type="ARBA" id="ARBA00023163"/>
    </source>
</evidence>
<comment type="cofactor">
    <cofactor evidence="7">
        <name>Zn(2+)</name>
        <dbReference type="ChEBI" id="CHEBI:29105"/>
    </cofactor>
    <text evidence="7">Binds 1 zinc ion per subunit.</text>
</comment>
<evidence type="ECO:0000256" key="3">
    <source>
        <dbReference type="ARBA" id="ARBA00022833"/>
    </source>
</evidence>
<evidence type="ECO:0000256" key="4">
    <source>
        <dbReference type="ARBA" id="ARBA00023015"/>
    </source>
</evidence>
<dbReference type="GO" id="GO:0045892">
    <property type="term" value="P:negative regulation of DNA-templated transcription"/>
    <property type="evidence" value="ECO:0007669"/>
    <property type="project" value="TreeGrafter"/>
</dbReference>
<dbReference type="InterPro" id="IPR043135">
    <property type="entry name" value="Fur_C"/>
</dbReference>
<gene>
    <name evidence="8" type="ORF">NE630_02085</name>
</gene>
<evidence type="ECO:0000313" key="9">
    <source>
        <dbReference type="Proteomes" id="UP001205919"/>
    </source>
</evidence>
<keyword evidence="2" id="KW-0678">Repressor</keyword>
<dbReference type="InterPro" id="IPR036388">
    <property type="entry name" value="WH-like_DNA-bd_sf"/>
</dbReference>
<dbReference type="AlphaFoldDB" id="A0AAW5K0I2"/>
<dbReference type="Proteomes" id="UP001205919">
    <property type="component" value="Unassembled WGS sequence"/>
</dbReference>
<dbReference type="PANTHER" id="PTHR33202">
    <property type="entry name" value="ZINC UPTAKE REGULATION PROTEIN"/>
    <property type="match status" value="1"/>
</dbReference>
<comment type="caution">
    <text evidence="8">The sequence shown here is derived from an EMBL/GenBank/DDBJ whole genome shotgun (WGS) entry which is preliminary data.</text>
</comment>
<dbReference type="GO" id="GO:0008270">
    <property type="term" value="F:zinc ion binding"/>
    <property type="evidence" value="ECO:0007669"/>
    <property type="project" value="TreeGrafter"/>
</dbReference>
<dbReference type="GO" id="GO:1900376">
    <property type="term" value="P:regulation of secondary metabolite biosynthetic process"/>
    <property type="evidence" value="ECO:0007669"/>
    <property type="project" value="TreeGrafter"/>
</dbReference>
<dbReference type="Gene3D" id="3.30.1490.190">
    <property type="match status" value="1"/>
</dbReference>
<protein>
    <submittedName>
        <fullName evidence="8">Transcriptional repressor</fullName>
    </submittedName>
</protein>
<dbReference type="RefSeq" id="WP_008708893.1">
    <property type="nucleotide sequence ID" value="NZ_CABKQM010000002.1"/>
</dbReference>
<dbReference type="InterPro" id="IPR002481">
    <property type="entry name" value="FUR"/>
</dbReference>
<comment type="similarity">
    <text evidence="1">Belongs to the Fur family.</text>
</comment>
<reference evidence="8 9" key="1">
    <citation type="submission" date="2022-06" db="EMBL/GenBank/DDBJ databases">
        <title>Isolation of gut microbiota from human fecal samples.</title>
        <authorList>
            <person name="Pamer E.G."/>
            <person name="Barat B."/>
            <person name="Waligurski E."/>
            <person name="Medina S."/>
            <person name="Paddock L."/>
            <person name="Mostad J."/>
        </authorList>
    </citation>
    <scope>NUCLEOTIDE SEQUENCE [LARGE SCALE GENOMIC DNA]</scope>
    <source>
        <strain evidence="8 9">DFI.9.90</strain>
    </source>
</reference>
<feature type="binding site" evidence="7">
    <location>
        <position position="133"/>
    </location>
    <ligand>
        <name>Zn(2+)</name>
        <dbReference type="ChEBI" id="CHEBI:29105"/>
    </ligand>
</feature>
<dbReference type="InterPro" id="IPR036390">
    <property type="entry name" value="WH_DNA-bd_sf"/>
</dbReference>
<keyword evidence="6" id="KW-0804">Transcription</keyword>
<dbReference type="PANTHER" id="PTHR33202:SF7">
    <property type="entry name" value="FERRIC UPTAKE REGULATION PROTEIN"/>
    <property type="match status" value="1"/>
</dbReference>
<evidence type="ECO:0000313" key="8">
    <source>
        <dbReference type="EMBL" id="MCQ4813211.1"/>
    </source>
</evidence>
<keyword evidence="9" id="KW-1185">Reference proteome</keyword>
<feature type="binding site" evidence="7">
    <location>
        <position position="130"/>
    </location>
    <ligand>
        <name>Zn(2+)</name>
        <dbReference type="ChEBI" id="CHEBI:29105"/>
    </ligand>
</feature>
<name>A0AAW5K0I2_9BACT</name>
<organism evidence="8 9">
    <name type="scientific">Cloacibacillus evryensis</name>
    <dbReference type="NCBI Taxonomy" id="508460"/>
    <lineage>
        <taxon>Bacteria</taxon>
        <taxon>Thermotogati</taxon>
        <taxon>Synergistota</taxon>
        <taxon>Synergistia</taxon>
        <taxon>Synergistales</taxon>
        <taxon>Synergistaceae</taxon>
        <taxon>Cloacibacillus</taxon>
    </lineage>
</organism>
<sequence length="146" mass="16470">MNTEKILSSAGLRTTRQRRVILELLIRHGSPMSHSEILSMIDDHLDRVTLYRTLDTLKNSGIVHQVQGIDGVWRFCAHEQDTDGCPGDHPHFLCLSCGKMFCLPGQKMPRVNVPEGMHVEGKQLVVYGTCPDCAVQKTEEEKEENK</sequence>
<keyword evidence="4" id="KW-0805">Transcription regulation</keyword>
<keyword evidence="5" id="KW-0238">DNA-binding</keyword>
<keyword evidence="7" id="KW-0479">Metal-binding</keyword>
<dbReference type="EMBL" id="JANFYT010000003">
    <property type="protein sequence ID" value="MCQ4813211.1"/>
    <property type="molecule type" value="Genomic_DNA"/>
</dbReference>
<dbReference type="GO" id="GO:0000976">
    <property type="term" value="F:transcription cis-regulatory region binding"/>
    <property type="evidence" value="ECO:0007669"/>
    <property type="project" value="TreeGrafter"/>
</dbReference>
<dbReference type="Gene3D" id="1.10.10.10">
    <property type="entry name" value="Winged helix-like DNA-binding domain superfamily/Winged helix DNA-binding domain"/>
    <property type="match status" value="1"/>
</dbReference>
<evidence type="ECO:0000256" key="5">
    <source>
        <dbReference type="ARBA" id="ARBA00023125"/>
    </source>
</evidence>